<dbReference type="Gene3D" id="1.20.1290.10">
    <property type="entry name" value="AhpD-like"/>
    <property type="match status" value="1"/>
</dbReference>
<gene>
    <name evidence="2" type="ORF">BBD42_22565</name>
</gene>
<dbReference type="Pfam" id="PF02627">
    <property type="entry name" value="CMD"/>
    <property type="match status" value="1"/>
</dbReference>
<dbReference type="InterPro" id="IPR029032">
    <property type="entry name" value="AhpD-like"/>
</dbReference>
<dbReference type="InterPro" id="IPR004675">
    <property type="entry name" value="AhpD_core"/>
</dbReference>
<organism evidence="2">
    <name type="scientific">Paenibacillus sp. BIHB 4019</name>
    <dbReference type="NCBI Taxonomy" id="1870819"/>
    <lineage>
        <taxon>Bacteria</taxon>
        <taxon>Bacillati</taxon>
        <taxon>Bacillota</taxon>
        <taxon>Bacilli</taxon>
        <taxon>Bacillales</taxon>
        <taxon>Paenibacillaceae</taxon>
        <taxon>Paenibacillus</taxon>
    </lineage>
</organism>
<dbReference type="GO" id="GO:0051920">
    <property type="term" value="F:peroxiredoxin activity"/>
    <property type="evidence" value="ECO:0007669"/>
    <property type="project" value="InterPro"/>
</dbReference>
<evidence type="ECO:0000259" key="1">
    <source>
        <dbReference type="Pfam" id="PF02627"/>
    </source>
</evidence>
<proteinExistence type="predicted"/>
<dbReference type="PANTHER" id="PTHR34846:SF10">
    <property type="entry name" value="CYTOPLASMIC PROTEIN"/>
    <property type="match status" value="1"/>
</dbReference>
<accession>A0A1B2DML9</accession>
<feature type="domain" description="Carboxymuconolactone decarboxylase-like" evidence="1">
    <location>
        <begin position="12"/>
        <end position="93"/>
    </location>
</feature>
<dbReference type="InterPro" id="IPR003779">
    <property type="entry name" value="CMD-like"/>
</dbReference>
<sequence length="148" mass="16703">MKLRVNYRTANPAVFKALMELEKAASSSGIDPITYELIKLRASQINGCAFCLDMHSEDLMNKGESLQRIMLLSVWREAPIYTEKECAVLELTEHVTQVSAAGVPDELYNRVRDYYDEAEYAALILAIITINSWNRIAISTSMFPGCFD</sequence>
<reference evidence="2" key="1">
    <citation type="submission" date="2016-08" db="EMBL/GenBank/DDBJ databases">
        <title>Complete Genome Seqeunce of Paenibacillus sp. BIHB 4019 from tea rhizoplane.</title>
        <authorList>
            <person name="Thakur R."/>
            <person name="Swarnkar M.K."/>
            <person name="Gulati A."/>
        </authorList>
    </citation>
    <scope>NUCLEOTIDE SEQUENCE [LARGE SCALE GENOMIC DNA]</scope>
    <source>
        <strain evidence="2">BIHB4019</strain>
    </source>
</reference>
<evidence type="ECO:0000313" key="2">
    <source>
        <dbReference type="EMBL" id="ANY68955.1"/>
    </source>
</evidence>
<name>A0A1B2DML9_9BACL</name>
<protein>
    <recommendedName>
        <fullName evidence="1">Carboxymuconolactone decarboxylase-like domain-containing protein</fullName>
    </recommendedName>
</protein>
<dbReference type="SUPFAM" id="SSF69118">
    <property type="entry name" value="AhpD-like"/>
    <property type="match status" value="1"/>
</dbReference>
<dbReference type="NCBIfam" id="TIGR00778">
    <property type="entry name" value="ahpD_dom"/>
    <property type="match status" value="1"/>
</dbReference>
<dbReference type="EMBL" id="CP016808">
    <property type="protein sequence ID" value="ANY68955.1"/>
    <property type="molecule type" value="Genomic_DNA"/>
</dbReference>
<dbReference type="RefSeq" id="WP_099520004.1">
    <property type="nucleotide sequence ID" value="NZ_CP016808.1"/>
</dbReference>
<dbReference type="PANTHER" id="PTHR34846">
    <property type="entry name" value="4-CARBOXYMUCONOLACTONE DECARBOXYLASE FAMILY PROTEIN (AFU_ORTHOLOGUE AFUA_6G11590)"/>
    <property type="match status" value="1"/>
</dbReference>
<dbReference type="AlphaFoldDB" id="A0A1B2DML9"/>